<evidence type="ECO:0000313" key="2">
    <source>
        <dbReference type="Proteomes" id="UP000186955"/>
    </source>
</evidence>
<proteinExistence type="predicted"/>
<organism evidence="1 2">
    <name type="scientific">Penicillium subrubescens</name>
    <dbReference type="NCBI Taxonomy" id="1316194"/>
    <lineage>
        <taxon>Eukaryota</taxon>
        <taxon>Fungi</taxon>
        <taxon>Dikarya</taxon>
        <taxon>Ascomycota</taxon>
        <taxon>Pezizomycotina</taxon>
        <taxon>Eurotiomycetes</taxon>
        <taxon>Eurotiomycetidae</taxon>
        <taxon>Eurotiales</taxon>
        <taxon>Aspergillaceae</taxon>
        <taxon>Penicillium</taxon>
    </lineage>
</organism>
<accession>A0A1Q5UN81</accession>
<evidence type="ECO:0000313" key="1">
    <source>
        <dbReference type="EMBL" id="OKP13914.1"/>
    </source>
</evidence>
<gene>
    <name evidence="1" type="ORF">PENSUB_489</name>
</gene>
<keyword evidence="2" id="KW-1185">Reference proteome</keyword>
<name>A0A1Q5UN81_9EURO</name>
<dbReference type="AlphaFoldDB" id="A0A1Q5UN81"/>
<comment type="caution">
    <text evidence="1">The sequence shown here is derived from an EMBL/GenBank/DDBJ whole genome shotgun (WGS) entry which is preliminary data.</text>
</comment>
<sequence length="84" mass="9536">MYEPELVDMSNASFNSLHAFFAIKFGHECILDTIQQSTFVFHQSEPGNPTIVNDASKAFCNGMMRVRLEALVDFSLMEWLLVFG</sequence>
<reference evidence="1 2" key="1">
    <citation type="submission" date="2016-10" db="EMBL/GenBank/DDBJ databases">
        <title>Genome sequence of the ascomycete fungus Penicillium subrubescens.</title>
        <authorList>
            <person name="De Vries R.P."/>
            <person name="Peng M."/>
            <person name="Dilokpimol A."/>
            <person name="Hilden K."/>
            <person name="Makela M.R."/>
            <person name="Grigoriev I."/>
            <person name="Riley R."/>
            <person name="Granchi Z."/>
        </authorList>
    </citation>
    <scope>NUCLEOTIDE SEQUENCE [LARGE SCALE GENOMIC DNA]</scope>
    <source>
        <strain evidence="1 2">CBS 132785</strain>
    </source>
</reference>
<protein>
    <submittedName>
        <fullName evidence="1">Uncharacterized protein</fullName>
    </submittedName>
</protein>
<dbReference type="EMBL" id="MNBE01000123">
    <property type="protein sequence ID" value="OKP13914.1"/>
    <property type="molecule type" value="Genomic_DNA"/>
</dbReference>
<dbReference type="Proteomes" id="UP000186955">
    <property type="component" value="Unassembled WGS sequence"/>
</dbReference>